<proteinExistence type="inferred from homology"/>
<name>A0A8S9YR34_9TREM</name>
<evidence type="ECO:0000256" key="6">
    <source>
        <dbReference type="ARBA" id="ARBA00022833"/>
    </source>
</evidence>
<evidence type="ECO:0000256" key="8">
    <source>
        <dbReference type="SAM" id="Phobius"/>
    </source>
</evidence>
<keyword evidence="8" id="KW-0812">Transmembrane</keyword>
<dbReference type="Proteomes" id="UP000822476">
    <property type="component" value="Unassembled WGS sequence"/>
</dbReference>
<organism evidence="10 11">
    <name type="scientific">Paragonimus skrjabini miyazakii</name>
    <dbReference type="NCBI Taxonomy" id="59628"/>
    <lineage>
        <taxon>Eukaryota</taxon>
        <taxon>Metazoa</taxon>
        <taxon>Spiralia</taxon>
        <taxon>Lophotrochozoa</taxon>
        <taxon>Platyhelminthes</taxon>
        <taxon>Trematoda</taxon>
        <taxon>Digenea</taxon>
        <taxon>Plagiorchiida</taxon>
        <taxon>Troglotremata</taxon>
        <taxon>Troglotrematidae</taxon>
        <taxon>Paragonimus</taxon>
    </lineage>
</organism>
<evidence type="ECO:0000256" key="4">
    <source>
        <dbReference type="ARBA" id="ARBA00005975"/>
    </source>
</evidence>
<feature type="transmembrane region" description="Helical" evidence="8">
    <location>
        <begin position="72"/>
        <end position="95"/>
    </location>
</feature>
<protein>
    <recommendedName>
        <fullName evidence="9">LITAF domain-containing protein</fullName>
    </recommendedName>
</protein>
<dbReference type="InterPro" id="IPR006629">
    <property type="entry name" value="LITAF"/>
</dbReference>
<evidence type="ECO:0000256" key="5">
    <source>
        <dbReference type="ARBA" id="ARBA00022723"/>
    </source>
</evidence>
<dbReference type="SMART" id="SM00714">
    <property type="entry name" value="LITAF"/>
    <property type="match status" value="1"/>
</dbReference>
<dbReference type="PANTHER" id="PTHR23292:SF6">
    <property type="entry name" value="FI16602P1-RELATED"/>
    <property type="match status" value="1"/>
</dbReference>
<evidence type="ECO:0000256" key="1">
    <source>
        <dbReference type="ARBA" id="ARBA00004414"/>
    </source>
</evidence>
<keyword evidence="11" id="KW-1185">Reference proteome</keyword>
<comment type="similarity">
    <text evidence="4">Belongs to the CDIP1/LITAF family.</text>
</comment>
<comment type="caution">
    <text evidence="10">The sequence shown here is derived from an EMBL/GenBank/DDBJ whole genome shotgun (WGS) entry which is preliminary data.</text>
</comment>
<keyword evidence="8" id="KW-1133">Transmembrane helix</keyword>
<evidence type="ECO:0000256" key="7">
    <source>
        <dbReference type="ARBA" id="ARBA00023136"/>
    </source>
</evidence>
<keyword evidence="5" id="KW-0479">Metal-binding</keyword>
<dbReference type="GO" id="GO:0031902">
    <property type="term" value="C:late endosome membrane"/>
    <property type="evidence" value="ECO:0007669"/>
    <property type="project" value="UniProtKB-SubCell"/>
</dbReference>
<dbReference type="GO" id="GO:0008270">
    <property type="term" value="F:zinc ion binding"/>
    <property type="evidence" value="ECO:0007669"/>
    <property type="project" value="TreeGrafter"/>
</dbReference>
<dbReference type="InterPro" id="IPR037519">
    <property type="entry name" value="LITAF_fam"/>
</dbReference>
<dbReference type="GO" id="GO:0005765">
    <property type="term" value="C:lysosomal membrane"/>
    <property type="evidence" value="ECO:0007669"/>
    <property type="project" value="UniProtKB-SubCell"/>
</dbReference>
<dbReference type="Pfam" id="PF10601">
    <property type="entry name" value="zf-LITAF-like"/>
    <property type="match status" value="1"/>
</dbReference>
<dbReference type="EMBL" id="JTDE01003952">
    <property type="protein sequence ID" value="KAF7255470.1"/>
    <property type="molecule type" value="Genomic_DNA"/>
</dbReference>
<evidence type="ECO:0000313" key="11">
    <source>
        <dbReference type="Proteomes" id="UP000822476"/>
    </source>
</evidence>
<gene>
    <name evidence="10" type="ORF">EG68_07949</name>
</gene>
<reference evidence="10" key="1">
    <citation type="submission" date="2019-07" db="EMBL/GenBank/DDBJ databases">
        <title>Annotation for the trematode Paragonimus miyazaki's.</title>
        <authorList>
            <person name="Choi Y.-J."/>
        </authorList>
    </citation>
    <scope>NUCLEOTIDE SEQUENCE</scope>
    <source>
        <strain evidence="10">Japan</strain>
    </source>
</reference>
<dbReference type="PANTHER" id="PTHR23292">
    <property type="entry name" value="LIPOPOLYSACCHARIDE-INDUCED TUMOR NECROSIS FACTOR-ALPHA FACTOR"/>
    <property type="match status" value="1"/>
</dbReference>
<dbReference type="OrthoDB" id="5599753at2759"/>
<accession>A0A8S9YR34</accession>
<evidence type="ECO:0000256" key="3">
    <source>
        <dbReference type="ARBA" id="ARBA00004630"/>
    </source>
</evidence>
<keyword evidence="6" id="KW-0862">Zinc</keyword>
<dbReference type="PROSITE" id="PS51837">
    <property type="entry name" value="LITAF"/>
    <property type="match status" value="1"/>
</dbReference>
<feature type="domain" description="LITAF" evidence="9">
    <location>
        <begin position="35"/>
        <end position="119"/>
    </location>
</feature>
<evidence type="ECO:0000259" key="9">
    <source>
        <dbReference type="PROSITE" id="PS51837"/>
    </source>
</evidence>
<keyword evidence="7 8" id="KW-0472">Membrane</keyword>
<dbReference type="AlphaFoldDB" id="A0A8S9YR34"/>
<comment type="subcellular location">
    <subcellularLocation>
        <location evidence="2">Endosome membrane</location>
        <topology evidence="2">Peripheral membrane protein</topology>
    </subcellularLocation>
    <subcellularLocation>
        <location evidence="1">Late endosome membrane</location>
    </subcellularLocation>
    <subcellularLocation>
        <location evidence="3">Lysosome membrane</location>
        <topology evidence="3">Peripheral membrane protein</topology>
        <orientation evidence="3">Cytoplasmic side</orientation>
    </subcellularLocation>
</comment>
<evidence type="ECO:0000313" key="10">
    <source>
        <dbReference type="EMBL" id="KAF7255470.1"/>
    </source>
</evidence>
<sequence length="120" mass="13168">MNEKNNPPYPSPPPPYPSTAGYVAGSAVPHVVIHQPGPAVIQVASLGPHPTNFYCAFCKQQIFTKTHHTNGCLTWILCLLIFLFGGVFGCCLIPFCCDSCKNVEHQCPQCKRFLGVHNRV</sequence>
<evidence type="ECO:0000256" key="2">
    <source>
        <dbReference type="ARBA" id="ARBA00004481"/>
    </source>
</evidence>